<dbReference type="InterPro" id="IPR022634">
    <property type="entry name" value="DNA_polIII_beta_N"/>
</dbReference>
<comment type="subcellular location">
    <subcellularLocation>
        <location evidence="1">Cytoplasm</location>
    </subcellularLocation>
</comment>
<organism evidence="15 16">
    <name type="scientific">Acidihalobacter yilgarnensis</name>
    <dbReference type="NCBI Taxonomy" id="2819280"/>
    <lineage>
        <taxon>Bacteria</taxon>
        <taxon>Pseudomonadati</taxon>
        <taxon>Pseudomonadota</taxon>
        <taxon>Gammaproteobacteria</taxon>
        <taxon>Chromatiales</taxon>
        <taxon>Ectothiorhodospiraceae</taxon>
        <taxon>Acidihalobacter</taxon>
    </lineage>
</organism>
<dbReference type="GO" id="GO:0006271">
    <property type="term" value="P:DNA strand elongation involved in DNA replication"/>
    <property type="evidence" value="ECO:0007669"/>
    <property type="project" value="TreeGrafter"/>
</dbReference>
<accession>A0A1D8IPG8</accession>
<comment type="similarity">
    <text evidence="2">Belongs to the beta sliding clamp family.</text>
</comment>
<dbReference type="GO" id="GO:0003887">
    <property type="term" value="F:DNA-directed DNA polymerase activity"/>
    <property type="evidence" value="ECO:0007669"/>
    <property type="project" value="UniProtKB-KW"/>
</dbReference>
<dbReference type="InterPro" id="IPR022635">
    <property type="entry name" value="DNA_polIII_beta_C"/>
</dbReference>
<evidence type="ECO:0000256" key="9">
    <source>
        <dbReference type="ARBA" id="ARBA00023125"/>
    </source>
</evidence>
<evidence type="ECO:0000259" key="12">
    <source>
        <dbReference type="Pfam" id="PF00712"/>
    </source>
</evidence>
<dbReference type="InterPro" id="IPR022637">
    <property type="entry name" value="DNA_polIII_beta_cen"/>
</dbReference>
<feature type="domain" description="DNA polymerase III beta sliding clamp C-terminal" evidence="14">
    <location>
        <begin position="245"/>
        <end position="352"/>
    </location>
</feature>
<dbReference type="GO" id="GO:0003677">
    <property type="term" value="F:DNA binding"/>
    <property type="evidence" value="ECO:0007669"/>
    <property type="project" value="UniProtKB-KW"/>
</dbReference>
<evidence type="ECO:0000256" key="1">
    <source>
        <dbReference type="ARBA" id="ARBA00004496"/>
    </source>
</evidence>
<evidence type="ECO:0000256" key="3">
    <source>
        <dbReference type="ARBA" id="ARBA00021035"/>
    </source>
</evidence>
<dbReference type="SMART" id="SM00480">
    <property type="entry name" value="POL3Bc"/>
    <property type="match status" value="1"/>
</dbReference>
<feature type="domain" description="DNA polymerase III beta sliding clamp central" evidence="13">
    <location>
        <begin position="131"/>
        <end position="243"/>
    </location>
</feature>
<evidence type="ECO:0000256" key="7">
    <source>
        <dbReference type="ARBA" id="ARBA00022705"/>
    </source>
</evidence>
<keyword evidence="6" id="KW-0548">Nucleotidyltransferase</keyword>
<dbReference type="Pfam" id="PF02768">
    <property type="entry name" value="DNA_pol3_beta_3"/>
    <property type="match status" value="1"/>
</dbReference>
<proteinExistence type="inferred from homology"/>
<dbReference type="Proteomes" id="UP000095401">
    <property type="component" value="Chromosome"/>
</dbReference>
<dbReference type="GO" id="GO:0009360">
    <property type="term" value="C:DNA polymerase III complex"/>
    <property type="evidence" value="ECO:0007669"/>
    <property type="project" value="InterPro"/>
</dbReference>
<evidence type="ECO:0000256" key="2">
    <source>
        <dbReference type="ARBA" id="ARBA00010752"/>
    </source>
</evidence>
<dbReference type="Pfam" id="PF00712">
    <property type="entry name" value="DNA_pol3_beta"/>
    <property type="match status" value="1"/>
</dbReference>
<keyword evidence="7" id="KW-0235">DNA replication</keyword>
<dbReference type="CDD" id="cd00140">
    <property type="entry name" value="beta_clamp"/>
    <property type="match status" value="1"/>
</dbReference>
<dbReference type="Pfam" id="PF02767">
    <property type="entry name" value="DNA_pol3_beta_2"/>
    <property type="match status" value="1"/>
</dbReference>
<evidence type="ECO:0000256" key="6">
    <source>
        <dbReference type="ARBA" id="ARBA00022695"/>
    </source>
</evidence>
<dbReference type="EMBL" id="CP017415">
    <property type="protein sequence ID" value="AOU98274.1"/>
    <property type="molecule type" value="Genomic_DNA"/>
</dbReference>
<dbReference type="AlphaFoldDB" id="A0A1D8IPG8"/>
<dbReference type="NCBIfam" id="TIGR00663">
    <property type="entry name" value="dnan"/>
    <property type="match status" value="1"/>
</dbReference>
<protein>
    <recommendedName>
        <fullName evidence="3">Beta sliding clamp</fullName>
    </recommendedName>
    <alternativeName>
        <fullName evidence="11">Beta-clamp processivity factor</fullName>
    </alternativeName>
    <alternativeName>
        <fullName evidence="10">DNA polymerase III beta sliding clamp subunit</fullName>
    </alternativeName>
</protein>
<keyword evidence="9" id="KW-0238">DNA-binding</keyword>
<evidence type="ECO:0000313" key="15">
    <source>
        <dbReference type="EMBL" id="AOU98274.1"/>
    </source>
</evidence>
<evidence type="ECO:0000313" key="16">
    <source>
        <dbReference type="Proteomes" id="UP000095401"/>
    </source>
</evidence>
<keyword evidence="4" id="KW-0963">Cytoplasm</keyword>
<evidence type="ECO:0000256" key="8">
    <source>
        <dbReference type="ARBA" id="ARBA00022932"/>
    </source>
</evidence>
<dbReference type="InterPro" id="IPR046938">
    <property type="entry name" value="DNA_clamp_sf"/>
</dbReference>
<keyword evidence="16" id="KW-1185">Reference proteome</keyword>
<dbReference type="GO" id="GO:0008408">
    <property type="term" value="F:3'-5' exonuclease activity"/>
    <property type="evidence" value="ECO:0007669"/>
    <property type="project" value="InterPro"/>
</dbReference>
<dbReference type="KEGG" id="aprs:BI364_10150"/>
<dbReference type="PANTHER" id="PTHR30478">
    <property type="entry name" value="DNA POLYMERASE III SUBUNIT BETA"/>
    <property type="match status" value="1"/>
</dbReference>
<evidence type="ECO:0000256" key="10">
    <source>
        <dbReference type="ARBA" id="ARBA00030988"/>
    </source>
</evidence>
<sequence>MFKVERKALADALGRVAALVKRANVLPILGHVLVSVTQDTLVITATDLKSWAFAMLPAEGGNAMFTAPLDKLTAIASGGFGEYIEFMPEEGVEPKIKVTCGRGRFTLASYEVGDFPMPEKPGEDDTRIEVGTSALHAAMKSTAMHAAENDVRTYLNGAYLQLDDGIATCVATDGHRCLVQSMIYTGDASGVSGIIPHAALTVLSRALPKSNGTMVIKLNKHQARFEVEGFALTTNLLDGTYPDYRRILAKEVPTPVVVNREQLREAVDLIGGFSDAKYRAVAADIAPGKLALNAHSAMSADAGNIEIDCEYQGDTCRVGFTLSYLQDAISVLSGEEVSIHIASSNKPMLLTSEDPELSVTLSQCLI</sequence>
<dbReference type="Gene3D" id="3.10.150.10">
    <property type="entry name" value="DNA Polymerase III, subunit A, domain 2"/>
    <property type="match status" value="1"/>
</dbReference>
<keyword evidence="8" id="KW-0239">DNA-directed DNA polymerase</keyword>
<evidence type="ECO:0000256" key="5">
    <source>
        <dbReference type="ARBA" id="ARBA00022679"/>
    </source>
</evidence>
<dbReference type="SUPFAM" id="SSF55979">
    <property type="entry name" value="DNA clamp"/>
    <property type="match status" value="3"/>
</dbReference>
<evidence type="ECO:0000256" key="4">
    <source>
        <dbReference type="ARBA" id="ARBA00022490"/>
    </source>
</evidence>
<evidence type="ECO:0000259" key="14">
    <source>
        <dbReference type="Pfam" id="PF02768"/>
    </source>
</evidence>
<gene>
    <name evidence="15" type="ORF">BI364_10150</name>
</gene>
<dbReference type="PANTHER" id="PTHR30478:SF0">
    <property type="entry name" value="BETA SLIDING CLAMP"/>
    <property type="match status" value="1"/>
</dbReference>
<reference evidence="16" key="1">
    <citation type="submission" date="2016-09" db="EMBL/GenBank/DDBJ databases">
        <title>Acidihalobacter prosperus F5.</title>
        <authorList>
            <person name="Khaleque H.N."/>
            <person name="Ramsay J.P."/>
            <person name="Kaksonen A.H."/>
            <person name="Boxall N.J."/>
            <person name="Watkin E.L.J."/>
        </authorList>
    </citation>
    <scope>NUCLEOTIDE SEQUENCE [LARGE SCALE GENOMIC DNA]</scope>
    <source>
        <strain evidence="16">F5</strain>
    </source>
</reference>
<evidence type="ECO:0000256" key="11">
    <source>
        <dbReference type="ARBA" id="ARBA00033276"/>
    </source>
</evidence>
<keyword evidence="5" id="KW-0808">Transferase</keyword>
<name>A0A1D8IPG8_9GAMM</name>
<feature type="domain" description="DNA polymerase III beta sliding clamp N-terminal" evidence="12">
    <location>
        <begin position="2"/>
        <end position="117"/>
    </location>
</feature>
<dbReference type="GO" id="GO:0005737">
    <property type="term" value="C:cytoplasm"/>
    <property type="evidence" value="ECO:0007669"/>
    <property type="project" value="UniProtKB-SubCell"/>
</dbReference>
<dbReference type="InterPro" id="IPR001001">
    <property type="entry name" value="DNA_polIII_beta"/>
</dbReference>
<evidence type="ECO:0000259" key="13">
    <source>
        <dbReference type="Pfam" id="PF02767"/>
    </source>
</evidence>
<dbReference type="Gene3D" id="3.70.10.10">
    <property type="match status" value="1"/>
</dbReference>